<dbReference type="GO" id="GO:0030026">
    <property type="term" value="P:intracellular manganese ion homeostasis"/>
    <property type="evidence" value="ECO:0007669"/>
    <property type="project" value="InterPro"/>
</dbReference>
<proteinExistence type="predicted"/>
<dbReference type="AlphaFoldDB" id="A0A2P7EAK9"/>
<evidence type="ECO:0000256" key="1">
    <source>
        <dbReference type="ARBA" id="ARBA00004127"/>
    </source>
</evidence>
<organism evidence="6 7">
    <name type="scientific">Synechococcus lacustris str. Tous</name>
    <dbReference type="NCBI Taxonomy" id="1910958"/>
    <lineage>
        <taxon>Bacteria</taxon>
        <taxon>Bacillati</taxon>
        <taxon>Cyanobacteriota</taxon>
        <taxon>Cyanophyceae</taxon>
        <taxon>Synechococcales</taxon>
        <taxon>Synechococcaceae</taxon>
        <taxon>Synechococcus</taxon>
    </lineage>
</organism>
<feature type="transmembrane region" description="Helical" evidence="5">
    <location>
        <begin position="80"/>
        <end position="101"/>
    </location>
</feature>
<comment type="subcellular location">
    <subcellularLocation>
        <location evidence="1">Endomembrane system</location>
        <topology evidence="1">Multi-pass membrane protein</topology>
    </subcellularLocation>
</comment>
<feature type="transmembrane region" description="Helical" evidence="5">
    <location>
        <begin position="141"/>
        <end position="160"/>
    </location>
</feature>
<reference evidence="7" key="1">
    <citation type="submission" date="2018-03" db="EMBL/GenBank/DDBJ databases">
        <title>Ecological and genomic features of two cosmopolitan and abundant freshwater picocyanobacteria.</title>
        <authorList>
            <person name="Cabello-Yeves P.J."/>
            <person name="Picazo A."/>
            <person name="Camacho A."/>
            <person name="Callieri C."/>
            <person name="Rosselli R."/>
            <person name="Roda-Garcia J."/>
            <person name="Coutinho F.H."/>
            <person name="Rodriguez-Valera F."/>
        </authorList>
    </citation>
    <scope>NUCLEOTIDE SEQUENCE [LARGE SCALE GENOMIC DNA]</scope>
    <source>
        <strain evidence="7">Tous</strain>
    </source>
</reference>
<feature type="transmembrane region" description="Helical" evidence="5">
    <location>
        <begin position="107"/>
        <end position="129"/>
    </location>
</feature>
<dbReference type="GO" id="GO:0005384">
    <property type="term" value="F:manganese ion transmembrane transporter activity"/>
    <property type="evidence" value="ECO:0007669"/>
    <property type="project" value="InterPro"/>
</dbReference>
<dbReference type="InterPro" id="IPR008217">
    <property type="entry name" value="Ccc1_fam"/>
</dbReference>
<dbReference type="Proteomes" id="UP000240206">
    <property type="component" value="Unassembled WGS sequence"/>
</dbReference>
<keyword evidence="3 5" id="KW-1133">Transmembrane helix</keyword>
<keyword evidence="7" id="KW-1185">Reference proteome</keyword>
<dbReference type="EMBL" id="PXVC01000203">
    <property type="protein sequence ID" value="PSI00228.1"/>
    <property type="molecule type" value="Genomic_DNA"/>
</dbReference>
<keyword evidence="2 5" id="KW-0812">Transmembrane</keyword>
<evidence type="ECO:0000256" key="2">
    <source>
        <dbReference type="ARBA" id="ARBA00022692"/>
    </source>
</evidence>
<evidence type="ECO:0000313" key="7">
    <source>
        <dbReference type="Proteomes" id="UP000240206"/>
    </source>
</evidence>
<dbReference type="RefSeq" id="WP_193464847.1">
    <property type="nucleotide sequence ID" value="NZ_PXVC01000203.1"/>
</dbReference>
<accession>A0A2P7EAK9</accession>
<evidence type="ECO:0000256" key="3">
    <source>
        <dbReference type="ARBA" id="ARBA00022989"/>
    </source>
</evidence>
<dbReference type="GO" id="GO:0012505">
    <property type="term" value="C:endomembrane system"/>
    <property type="evidence" value="ECO:0007669"/>
    <property type="project" value="UniProtKB-SubCell"/>
</dbReference>
<gene>
    <name evidence="6" type="ORF">C7K08_14305</name>
</gene>
<sequence length="163" mass="16647">VSVQSQADTEKADLAKEAAELISDPEGELEELSSIYRSRGLEASLARAVAEQLSLQGALEAHARDELGISETLRARPLQAAFASAVAFGLGALVPLLAILLAPASKVVPFTVLLSLGSLLIFGGMAAAAGGASVRRGALRMVIWGAVAMGLTSAAGHLFGVKL</sequence>
<protein>
    <submittedName>
        <fullName evidence="6">Nodulin 21</fullName>
    </submittedName>
</protein>
<evidence type="ECO:0000256" key="4">
    <source>
        <dbReference type="ARBA" id="ARBA00023136"/>
    </source>
</evidence>
<comment type="caution">
    <text evidence="6">The sequence shown here is derived from an EMBL/GenBank/DDBJ whole genome shotgun (WGS) entry which is preliminary data.</text>
</comment>
<keyword evidence="4 5" id="KW-0472">Membrane</keyword>
<feature type="non-terminal residue" evidence="6">
    <location>
        <position position="1"/>
    </location>
</feature>
<dbReference type="PANTHER" id="PTHR31851">
    <property type="entry name" value="FE(2+)/MN(2+) TRANSPORTER PCL1"/>
    <property type="match status" value="1"/>
</dbReference>
<evidence type="ECO:0000313" key="6">
    <source>
        <dbReference type="EMBL" id="PSI00228.1"/>
    </source>
</evidence>
<evidence type="ECO:0000256" key="5">
    <source>
        <dbReference type="SAM" id="Phobius"/>
    </source>
</evidence>
<name>A0A2P7EAK9_9SYNE</name>
<dbReference type="Pfam" id="PF01988">
    <property type="entry name" value="VIT1"/>
    <property type="match status" value="1"/>
</dbReference>